<keyword evidence="5" id="KW-1185">Reference proteome</keyword>
<comment type="caution">
    <text evidence="4">The sequence shown here is derived from an EMBL/GenBank/DDBJ whole genome shotgun (WGS) entry which is preliminary data.</text>
</comment>
<evidence type="ECO:0000256" key="1">
    <source>
        <dbReference type="SAM" id="Coils"/>
    </source>
</evidence>
<evidence type="ECO:0000313" key="5">
    <source>
        <dbReference type="Proteomes" id="UP000604046"/>
    </source>
</evidence>
<proteinExistence type="predicted"/>
<sequence length="410" mass="44370">MGYWGLGVSAKFFAVVMALFRAPLPGAAQPVVAARQEFGEHVHGAIITFRGPVRVLPTLRLRSQTPPRFKSVTRPCGNAEGSPFVTPRRAKGHAAARAASLASLTPMKVVKPGPAEAPPLPMLLGGEDACKLAVQPSKAKVPETTANDEYVAALKREFHATLARTLDKASEEKAELQQELASAAAASQEHLQKLVDTQAEMSELKEAVMRLEAAARCWEAEKAELQKELVIAAAASQEYLQKLVLNQAELTELKEAVMRLEARHLDKTAAEESCWAAEKAELQGDLARAAAAAQEYLKELAGNQADIAELKEVVLRLQAGFQDKTAQESCWAAEKAQLQQDLASAAAASQECSQELARNEAKVAELQEAVASLQAYVKEQDVALLSMHYELYEFKAQVHGAAKKDSNRDV</sequence>
<feature type="region of interest" description="Disordered" evidence="2">
    <location>
        <begin position="67"/>
        <end position="89"/>
    </location>
</feature>
<name>A0A812UZ33_9DINO</name>
<evidence type="ECO:0000313" key="4">
    <source>
        <dbReference type="EMBL" id="CAE7587971.1"/>
    </source>
</evidence>
<dbReference type="EMBL" id="CAJNDS010002761">
    <property type="protein sequence ID" value="CAE7587971.1"/>
    <property type="molecule type" value="Genomic_DNA"/>
</dbReference>
<accession>A0A812UZ33</accession>
<reference evidence="4" key="1">
    <citation type="submission" date="2021-02" db="EMBL/GenBank/DDBJ databases">
        <authorList>
            <person name="Dougan E. K."/>
            <person name="Rhodes N."/>
            <person name="Thang M."/>
            <person name="Chan C."/>
        </authorList>
    </citation>
    <scope>NUCLEOTIDE SEQUENCE</scope>
</reference>
<keyword evidence="3" id="KW-0732">Signal</keyword>
<evidence type="ECO:0000256" key="3">
    <source>
        <dbReference type="SAM" id="SignalP"/>
    </source>
</evidence>
<feature type="signal peptide" evidence="3">
    <location>
        <begin position="1"/>
        <end position="28"/>
    </location>
</feature>
<keyword evidence="1" id="KW-0175">Coiled coil</keyword>
<gene>
    <name evidence="4" type="ORF">SNAT2548_LOCUS33506</name>
</gene>
<organism evidence="4 5">
    <name type="scientific">Symbiodinium natans</name>
    <dbReference type="NCBI Taxonomy" id="878477"/>
    <lineage>
        <taxon>Eukaryota</taxon>
        <taxon>Sar</taxon>
        <taxon>Alveolata</taxon>
        <taxon>Dinophyceae</taxon>
        <taxon>Suessiales</taxon>
        <taxon>Symbiodiniaceae</taxon>
        <taxon>Symbiodinium</taxon>
    </lineage>
</organism>
<feature type="coiled-coil region" evidence="1">
    <location>
        <begin position="159"/>
        <end position="376"/>
    </location>
</feature>
<dbReference type="Proteomes" id="UP000604046">
    <property type="component" value="Unassembled WGS sequence"/>
</dbReference>
<feature type="chain" id="PRO_5032480322" evidence="3">
    <location>
        <begin position="29"/>
        <end position="410"/>
    </location>
</feature>
<dbReference type="AlphaFoldDB" id="A0A812UZ33"/>
<protein>
    <submittedName>
        <fullName evidence="4">Uncharacterized protein</fullName>
    </submittedName>
</protein>
<evidence type="ECO:0000256" key="2">
    <source>
        <dbReference type="SAM" id="MobiDB-lite"/>
    </source>
</evidence>